<keyword evidence="1" id="KW-0812">Transmembrane</keyword>
<feature type="transmembrane region" description="Helical" evidence="1">
    <location>
        <begin position="6"/>
        <end position="25"/>
    </location>
</feature>
<organism evidence="2 3">
    <name type="scientific">Immersiella caudata</name>
    <dbReference type="NCBI Taxonomy" id="314043"/>
    <lineage>
        <taxon>Eukaryota</taxon>
        <taxon>Fungi</taxon>
        <taxon>Dikarya</taxon>
        <taxon>Ascomycota</taxon>
        <taxon>Pezizomycotina</taxon>
        <taxon>Sordariomycetes</taxon>
        <taxon>Sordariomycetidae</taxon>
        <taxon>Sordariales</taxon>
        <taxon>Lasiosphaeriaceae</taxon>
        <taxon>Immersiella</taxon>
    </lineage>
</organism>
<dbReference type="EMBL" id="JAULSU010000007">
    <property type="protein sequence ID" value="KAK0611380.1"/>
    <property type="molecule type" value="Genomic_DNA"/>
</dbReference>
<dbReference type="Proteomes" id="UP001175000">
    <property type="component" value="Unassembled WGS sequence"/>
</dbReference>
<protein>
    <submittedName>
        <fullName evidence="2">Uncharacterized protein</fullName>
    </submittedName>
</protein>
<evidence type="ECO:0000313" key="3">
    <source>
        <dbReference type="Proteomes" id="UP001175000"/>
    </source>
</evidence>
<sequence>MLPTPNAFWFFFFLGLAYLFFALAIQIPVGRLSRHPCNMAMPALRSRQPQNSEQLPIHLLRDVGLGLYLFDTTLLRSLVH</sequence>
<keyword evidence="3" id="KW-1185">Reference proteome</keyword>
<keyword evidence="1" id="KW-1133">Transmembrane helix</keyword>
<proteinExistence type="predicted"/>
<accession>A0AA39WBZ9</accession>
<evidence type="ECO:0000256" key="1">
    <source>
        <dbReference type="SAM" id="Phobius"/>
    </source>
</evidence>
<comment type="caution">
    <text evidence="2">The sequence shown here is derived from an EMBL/GenBank/DDBJ whole genome shotgun (WGS) entry which is preliminary data.</text>
</comment>
<dbReference type="AlphaFoldDB" id="A0AA39WBZ9"/>
<gene>
    <name evidence="2" type="ORF">B0T14DRAFT_326911</name>
</gene>
<reference evidence="2" key="1">
    <citation type="submission" date="2023-06" db="EMBL/GenBank/DDBJ databases">
        <title>Genome-scale phylogeny and comparative genomics of the fungal order Sordariales.</title>
        <authorList>
            <consortium name="Lawrence Berkeley National Laboratory"/>
            <person name="Hensen N."/>
            <person name="Bonometti L."/>
            <person name="Westerberg I."/>
            <person name="Brannstrom I.O."/>
            <person name="Guillou S."/>
            <person name="Cros-Aarteil S."/>
            <person name="Calhoun S."/>
            <person name="Haridas S."/>
            <person name="Kuo A."/>
            <person name="Mondo S."/>
            <person name="Pangilinan J."/>
            <person name="Riley R."/>
            <person name="Labutti K."/>
            <person name="Andreopoulos B."/>
            <person name="Lipzen A."/>
            <person name="Chen C."/>
            <person name="Yanf M."/>
            <person name="Daum C."/>
            <person name="Ng V."/>
            <person name="Clum A."/>
            <person name="Steindorff A."/>
            <person name="Ohm R."/>
            <person name="Martin F."/>
            <person name="Silar P."/>
            <person name="Natvig D."/>
            <person name="Lalanne C."/>
            <person name="Gautier V."/>
            <person name="Ament-Velasquez S.L."/>
            <person name="Kruys A."/>
            <person name="Hutchinson M.I."/>
            <person name="Powell A.J."/>
            <person name="Barry K."/>
            <person name="Miller A.N."/>
            <person name="Grigoriev I.V."/>
            <person name="Debuchy R."/>
            <person name="Gladieux P."/>
            <person name="Thoren M.H."/>
            <person name="Johannesson H."/>
        </authorList>
    </citation>
    <scope>NUCLEOTIDE SEQUENCE</scope>
    <source>
        <strain evidence="2">CBS 606.72</strain>
    </source>
</reference>
<name>A0AA39WBZ9_9PEZI</name>
<keyword evidence="1" id="KW-0472">Membrane</keyword>
<evidence type="ECO:0000313" key="2">
    <source>
        <dbReference type="EMBL" id="KAK0611380.1"/>
    </source>
</evidence>